<proteinExistence type="predicted"/>
<organism evidence="2 3">
    <name type="scientific">Pseudorhizobium banfieldiae</name>
    <dbReference type="NCBI Taxonomy" id="1125847"/>
    <lineage>
        <taxon>Bacteria</taxon>
        <taxon>Pseudomonadati</taxon>
        <taxon>Pseudomonadota</taxon>
        <taxon>Alphaproteobacteria</taxon>
        <taxon>Hyphomicrobiales</taxon>
        <taxon>Rhizobiaceae</taxon>
        <taxon>Rhizobium/Agrobacterium group</taxon>
        <taxon>Pseudorhizobium</taxon>
    </lineage>
</organism>
<feature type="domain" description="Xylose isomerase-like TIM barrel" evidence="1">
    <location>
        <begin position="38"/>
        <end position="273"/>
    </location>
</feature>
<evidence type="ECO:0000313" key="3">
    <source>
        <dbReference type="Proteomes" id="UP000010792"/>
    </source>
</evidence>
<dbReference type="Proteomes" id="UP000010792">
    <property type="component" value="Chromosome"/>
</dbReference>
<keyword evidence="2" id="KW-0413">Isomerase</keyword>
<dbReference type="PANTHER" id="PTHR12110">
    <property type="entry name" value="HYDROXYPYRUVATE ISOMERASE"/>
    <property type="match status" value="1"/>
</dbReference>
<reference evidence="2 3" key="1">
    <citation type="journal article" date="2013" name="Genome Biol. Evol.">
        <title>Life in an arsenic-containing gold mine: genome and physiology of the autotrophic arsenite-oxidizing bacterium rhizobium sp. NT-26.</title>
        <authorList>
            <person name="Andres J."/>
            <person name="Arsene-Ploetze F."/>
            <person name="Barbe V."/>
            <person name="Brochier-Armanet C."/>
            <person name="Cleiss-Arnold J."/>
            <person name="Coppee J.Y."/>
            <person name="Dillies M.A."/>
            <person name="Geist"/>
            <person name="L"/>
            <person name="Joublin A."/>
            <person name="Koechler S."/>
            <person name="Lassalle F."/>
            <person name="Marchal M."/>
            <person name="Medigue C."/>
            <person name="Muller D."/>
            <person name="Nesme X."/>
            <person name="Plewniak F."/>
            <person name="Proux C."/>
            <person name="Ramirez-Bahena M.H."/>
            <person name="Schenowitz C."/>
            <person name="Sismeiro O."/>
            <person name="Vallenet D."/>
            <person name="Santini J.M."/>
            <person name="Bertin P.N."/>
        </authorList>
    </citation>
    <scope>NUCLEOTIDE SEQUENCE [LARGE SCALE GENOMIC DNA]</scope>
    <source>
        <strain evidence="2 3">NT-26</strain>
    </source>
</reference>
<dbReference type="PANTHER" id="PTHR12110:SF53">
    <property type="entry name" value="BLR5974 PROTEIN"/>
    <property type="match status" value="1"/>
</dbReference>
<protein>
    <submittedName>
        <fullName evidence="2">Xylose isomerase domain protein TIM barrel</fullName>
    </submittedName>
</protein>
<name>L0NI58_9HYPH</name>
<dbReference type="KEGG" id="rht:NT26_3064"/>
<dbReference type="InterPro" id="IPR013022">
    <property type="entry name" value="Xyl_isomerase-like_TIM-brl"/>
</dbReference>
<accession>L0NI58</accession>
<gene>
    <name evidence="2" type="ORF">NT26_3064</name>
</gene>
<dbReference type="InterPro" id="IPR050312">
    <property type="entry name" value="IolE/XylAMocC-like"/>
</dbReference>
<evidence type="ECO:0000313" key="2">
    <source>
        <dbReference type="EMBL" id="CCF20788.1"/>
    </source>
</evidence>
<dbReference type="AlphaFoldDB" id="L0NI58"/>
<dbReference type="OrthoDB" id="8016886at2"/>
<dbReference type="STRING" id="1125847.NT26_3064"/>
<evidence type="ECO:0000259" key="1">
    <source>
        <dbReference type="Pfam" id="PF01261"/>
    </source>
</evidence>
<dbReference type="InterPro" id="IPR036237">
    <property type="entry name" value="Xyl_isomerase-like_sf"/>
</dbReference>
<dbReference type="Gene3D" id="3.20.20.150">
    <property type="entry name" value="Divalent-metal-dependent TIM barrel enzymes"/>
    <property type="match status" value="1"/>
</dbReference>
<dbReference type="EMBL" id="FO082820">
    <property type="protein sequence ID" value="CCF20788.1"/>
    <property type="molecule type" value="Genomic_DNA"/>
</dbReference>
<dbReference type="SUPFAM" id="SSF51658">
    <property type="entry name" value="Xylose isomerase-like"/>
    <property type="match status" value="1"/>
</dbReference>
<sequence length="289" mass="32280">MEREARVEKCLATSRPPTVNTYGFLWSHRADEAIGLLLEKGYREFELMMQPPHLSLDPKSPEAMAIRSLVSAGTLELHSLNMPSLDLNLASAMEEMRAYSVNMFCRQIRLAGALGARRLVVAPGRVSPLFPAPAELLRQWLRDALEALLPLARREGVTLALENLPIASLPRASDLLDFITLLDTPSNLGICYDVANAHYSAEDPLEGIMLLRDHLQLLHFSDTRRDRWRHDIIGEGEIGFQRICDLLDEIGWMGPLVIEIISSSSEPVDAITRSHHALASARHSFGLEF</sequence>
<keyword evidence="3" id="KW-1185">Reference proteome</keyword>
<dbReference type="Pfam" id="PF01261">
    <property type="entry name" value="AP_endonuc_2"/>
    <property type="match status" value="1"/>
</dbReference>
<dbReference type="GO" id="GO:0016853">
    <property type="term" value="F:isomerase activity"/>
    <property type="evidence" value="ECO:0007669"/>
    <property type="project" value="UniProtKB-KW"/>
</dbReference>